<reference evidence="11 12" key="1">
    <citation type="journal article" date="2017" name="Biochemistry">
        <title>Identification of the Biosynthetic Pathway for the Antibiotic Bicyclomycin.</title>
        <authorList>
            <person name="Patteson J."/>
            <person name="Cai W."/>
            <person name="Johnson R.A."/>
            <person name="Santa Maria K."/>
            <person name="Li B."/>
        </authorList>
    </citation>
    <scope>NUCLEOTIDE SEQUENCE [LARGE SCALE GENOMIC DNA]</scope>
    <source>
        <strain evidence="11 12">ATCC 21532</strain>
    </source>
</reference>
<protein>
    <submittedName>
        <fullName evidence="11">ABC transporter</fullName>
    </submittedName>
</protein>
<dbReference type="Pfam" id="PF00005">
    <property type="entry name" value="ABC_tran"/>
    <property type="match status" value="1"/>
</dbReference>
<dbReference type="InterPro" id="IPR003439">
    <property type="entry name" value="ABC_transporter-like_ATP-bd"/>
</dbReference>
<feature type="transmembrane region" description="Helical" evidence="9">
    <location>
        <begin position="178"/>
        <end position="201"/>
    </location>
</feature>
<keyword evidence="12" id="KW-1185">Reference proteome</keyword>
<feature type="domain" description="ABC transporter" evidence="10">
    <location>
        <begin position="371"/>
        <end position="610"/>
    </location>
</feature>
<dbReference type="AlphaFoldDB" id="A0A2G1XJV1"/>
<keyword evidence="6" id="KW-0067">ATP-binding</keyword>
<gene>
    <name evidence="11" type="ORF">BLA24_13565</name>
</gene>
<organism evidence="11 12">
    <name type="scientific">Streptomyces cinnamoneus</name>
    <name type="common">Streptoverticillium cinnamoneum</name>
    <dbReference type="NCBI Taxonomy" id="53446"/>
    <lineage>
        <taxon>Bacteria</taxon>
        <taxon>Bacillati</taxon>
        <taxon>Actinomycetota</taxon>
        <taxon>Actinomycetes</taxon>
        <taxon>Kitasatosporales</taxon>
        <taxon>Streptomycetaceae</taxon>
        <taxon>Streptomyces</taxon>
        <taxon>Streptomyces cinnamoneus group</taxon>
    </lineage>
</organism>
<keyword evidence="5" id="KW-0547">Nucleotide-binding</keyword>
<evidence type="ECO:0000256" key="2">
    <source>
        <dbReference type="ARBA" id="ARBA00022448"/>
    </source>
</evidence>
<comment type="caution">
    <text evidence="11">The sequence shown here is derived from an EMBL/GenBank/DDBJ whole genome shotgun (WGS) entry which is preliminary data.</text>
</comment>
<keyword evidence="2" id="KW-0813">Transport</keyword>
<dbReference type="InterPro" id="IPR003593">
    <property type="entry name" value="AAA+_ATPase"/>
</dbReference>
<dbReference type="InterPro" id="IPR039421">
    <property type="entry name" value="Type_1_exporter"/>
</dbReference>
<dbReference type="CDD" id="cd03228">
    <property type="entry name" value="ABCC_MRP_Like"/>
    <property type="match status" value="1"/>
</dbReference>
<keyword evidence="7 9" id="KW-1133">Transmembrane helix</keyword>
<comment type="subcellular location">
    <subcellularLocation>
        <location evidence="1">Cell membrane</location>
        <topology evidence="1">Multi-pass membrane protein</topology>
    </subcellularLocation>
</comment>
<evidence type="ECO:0000256" key="3">
    <source>
        <dbReference type="ARBA" id="ARBA00022475"/>
    </source>
</evidence>
<evidence type="ECO:0000256" key="6">
    <source>
        <dbReference type="ARBA" id="ARBA00022840"/>
    </source>
</evidence>
<dbReference type="GO" id="GO:0016887">
    <property type="term" value="F:ATP hydrolysis activity"/>
    <property type="evidence" value="ECO:0007669"/>
    <property type="project" value="InterPro"/>
</dbReference>
<dbReference type="RefSeq" id="WP_099199236.1">
    <property type="nucleotide sequence ID" value="NZ_NHZO01000145.1"/>
</dbReference>
<evidence type="ECO:0000259" key="10">
    <source>
        <dbReference type="PROSITE" id="PS50893"/>
    </source>
</evidence>
<name>A0A2G1XJV1_STRCJ</name>
<evidence type="ECO:0000313" key="11">
    <source>
        <dbReference type="EMBL" id="PHQ51528.1"/>
    </source>
</evidence>
<proteinExistence type="predicted"/>
<sequence>MPEPAVITYKGTSSRNALEESGFFRLCTKIPRLLAQVARLAWGIDRNAAVVLVLAQVVAGAGAAVVLAMTAKAMVPLVGTGSVGHRVHQALPWFVLGGIAAAVSRGAHAFGQWAEQRLRPRLFMAADDALVNAVLTVKLASFQDPQFKQDHERAESGAVRCDRAVADTQMFLGSLVRLVAAGGVLAGLHPLMLAVLVIAVLPSGVGTVVRAKIEYRTHVATGAGRTVRSMMRGYATNTFFGDEIRGNAMVPYLRFWYERMGQVITARMLADVPRQLRVSLVSYAASGVCLVGAYGVLLWLTVSGRVSLAVSATVVVAVRTALANMRDLLQYTVGLFQNSLYLGDWTRFLDDARRLAPRTGGRPVPPVVETVRVEKVTFSYPNKTSPAVDDLSLTLRRGEVVALVGENGSGKSTLVRLLLGLTTADKGRVLWDGIDLADADPVSVADRTGMVPQAFACWPLSVRENVTLGQPRTWDDDAVWATLEQVGMVGVVQELPQRLDTLLARELWGGVTLSGGQWQRLACARALYRQPAVLVLDEPTSEMDARGEHQIFTELKKMAAHRITVVVTHRLDNTRIADRIVVMQDGRITEQGTFDQLVHSGGLFQELYELSEDR</sequence>
<dbReference type="PROSITE" id="PS50893">
    <property type="entry name" value="ABC_TRANSPORTER_2"/>
    <property type="match status" value="1"/>
</dbReference>
<evidence type="ECO:0000313" key="12">
    <source>
        <dbReference type="Proteomes" id="UP000222531"/>
    </source>
</evidence>
<dbReference type="InterPro" id="IPR036640">
    <property type="entry name" value="ABC1_TM_sf"/>
</dbReference>
<dbReference type="Proteomes" id="UP000222531">
    <property type="component" value="Unassembled WGS sequence"/>
</dbReference>
<dbReference type="GO" id="GO:0034040">
    <property type="term" value="F:ATPase-coupled lipid transmembrane transporter activity"/>
    <property type="evidence" value="ECO:0007669"/>
    <property type="project" value="TreeGrafter"/>
</dbReference>
<dbReference type="OrthoDB" id="9806127at2"/>
<evidence type="ECO:0000256" key="9">
    <source>
        <dbReference type="SAM" id="Phobius"/>
    </source>
</evidence>
<evidence type="ECO:0000256" key="8">
    <source>
        <dbReference type="ARBA" id="ARBA00023136"/>
    </source>
</evidence>
<feature type="transmembrane region" description="Helical" evidence="9">
    <location>
        <begin position="49"/>
        <end position="70"/>
    </location>
</feature>
<evidence type="ECO:0000256" key="5">
    <source>
        <dbReference type="ARBA" id="ARBA00022741"/>
    </source>
</evidence>
<dbReference type="EMBL" id="NHZO01000145">
    <property type="protein sequence ID" value="PHQ51528.1"/>
    <property type="molecule type" value="Genomic_DNA"/>
</dbReference>
<keyword evidence="3" id="KW-1003">Cell membrane</keyword>
<dbReference type="SUPFAM" id="SSF52540">
    <property type="entry name" value="P-loop containing nucleoside triphosphate hydrolases"/>
    <property type="match status" value="1"/>
</dbReference>
<evidence type="ECO:0000256" key="4">
    <source>
        <dbReference type="ARBA" id="ARBA00022692"/>
    </source>
</evidence>
<keyword evidence="8 9" id="KW-0472">Membrane</keyword>
<evidence type="ECO:0000256" key="1">
    <source>
        <dbReference type="ARBA" id="ARBA00004651"/>
    </source>
</evidence>
<dbReference type="GO" id="GO:0005886">
    <property type="term" value="C:plasma membrane"/>
    <property type="evidence" value="ECO:0007669"/>
    <property type="project" value="UniProtKB-SubCell"/>
</dbReference>
<keyword evidence="4 9" id="KW-0812">Transmembrane</keyword>
<dbReference type="GO" id="GO:0005524">
    <property type="term" value="F:ATP binding"/>
    <property type="evidence" value="ECO:0007669"/>
    <property type="project" value="UniProtKB-KW"/>
</dbReference>
<evidence type="ECO:0000256" key="7">
    <source>
        <dbReference type="ARBA" id="ARBA00022989"/>
    </source>
</evidence>
<feature type="transmembrane region" description="Helical" evidence="9">
    <location>
        <begin position="280"/>
        <end position="300"/>
    </location>
</feature>
<accession>A0A2G1XJV1</accession>
<dbReference type="PANTHER" id="PTHR24221:SF646">
    <property type="entry name" value="HAEMOLYSIN SECRETION ATP-BINDING PROTEIN"/>
    <property type="match status" value="1"/>
</dbReference>
<dbReference type="PANTHER" id="PTHR24221">
    <property type="entry name" value="ATP-BINDING CASSETTE SUB-FAMILY B"/>
    <property type="match status" value="1"/>
</dbReference>
<dbReference type="SMART" id="SM00382">
    <property type="entry name" value="AAA"/>
    <property type="match status" value="1"/>
</dbReference>
<dbReference type="Gene3D" id="3.40.50.300">
    <property type="entry name" value="P-loop containing nucleotide triphosphate hydrolases"/>
    <property type="match status" value="1"/>
</dbReference>
<dbReference type="SUPFAM" id="SSF90123">
    <property type="entry name" value="ABC transporter transmembrane region"/>
    <property type="match status" value="1"/>
</dbReference>
<dbReference type="Gene3D" id="1.20.1560.10">
    <property type="entry name" value="ABC transporter type 1, transmembrane domain"/>
    <property type="match status" value="1"/>
</dbReference>
<dbReference type="FunFam" id="3.40.50.300:FF:000854">
    <property type="entry name" value="Multidrug ABC transporter ATP-binding protein"/>
    <property type="match status" value="1"/>
</dbReference>
<dbReference type="InterPro" id="IPR027417">
    <property type="entry name" value="P-loop_NTPase"/>
</dbReference>